<dbReference type="EMBL" id="LT598455">
    <property type="protein sequence ID" value="SCU88963.1"/>
    <property type="molecule type" value="Genomic_DNA"/>
</dbReference>
<dbReference type="AlphaFoldDB" id="A0A1G4JFG5"/>
<gene>
    <name evidence="4" type="ORF">LADA_0E12970G</name>
</gene>
<dbReference type="Proteomes" id="UP000190274">
    <property type="component" value="Chromosome E"/>
</dbReference>
<protein>
    <recommendedName>
        <fullName evidence="2">Probable 26S proteasome regulatory subunit p27</fullName>
    </recommendedName>
</protein>
<evidence type="ECO:0000256" key="1">
    <source>
        <dbReference type="ARBA" id="ARBA00023186"/>
    </source>
</evidence>
<reference evidence="5" key="1">
    <citation type="submission" date="2016-03" db="EMBL/GenBank/DDBJ databases">
        <authorList>
            <person name="Devillers H."/>
        </authorList>
    </citation>
    <scope>NUCLEOTIDE SEQUENCE [LARGE SCALE GENOMIC DNA]</scope>
</reference>
<name>A0A1G4JFG5_9SACH</name>
<dbReference type="GO" id="GO:0044183">
    <property type="term" value="F:protein folding chaperone"/>
    <property type="evidence" value="ECO:0007669"/>
    <property type="project" value="EnsemblFungi"/>
</dbReference>
<dbReference type="PANTHER" id="PTHR12651:SF1">
    <property type="entry name" value="26S PROTEASOME NON-ATPASE REGULATORY SUBUNIT 9"/>
    <property type="match status" value="1"/>
</dbReference>
<organism evidence="4 5">
    <name type="scientific">Lachancea dasiensis</name>
    <dbReference type="NCBI Taxonomy" id="1072105"/>
    <lineage>
        <taxon>Eukaryota</taxon>
        <taxon>Fungi</taxon>
        <taxon>Dikarya</taxon>
        <taxon>Ascomycota</taxon>
        <taxon>Saccharomycotina</taxon>
        <taxon>Saccharomycetes</taxon>
        <taxon>Saccharomycetales</taxon>
        <taxon>Saccharomycetaceae</taxon>
        <taxon>Lachancea</taxon>
    </lineage>
</organism>
<dbReference type="GO" id="GO:0070682">
    <property type="term" value="P:proteasome regulatory particle assembly"/>
    <property type="evidence" value="ECO:0007669"/>
    <property type="project" value="EnsemblFungi"/>
</dbReference>
<feature type="domain" description="Nas2 N-terminal" evidence="3">
    <location>
        <begin position="36"/>
        <end position="113"/>
    </location>
</feature>
<dbReference type="Gene3D" id="6.10.140.1710">
    <property type="match status" value="1"/>
</dbReference>
<keyword evidence="5" id="KW-1185">Reference proteome</keyword>
<dbReference type="InterPro" id="IPR035269">
    <property type="entry name" value="PSMD9"/>
</dbReference>
<sequence>MQSGNRFDVLSGGIEDPNINDELRFQIEHLGTLSINEVFDLKTKVENELESLFDQLELQGADLNSSLVTPEGYPRSDVDVLQVRLLRRSINSLRHDLRDVIAKSQELLTKQFQILAAKTHQIEDDCRIREYRVPFALVTEVVPESPSQIAGLVEGDKIVRFGEIHAGNHRSLTAIGPLVKKSQDLPLLVRVLRHEQFFDLTLKPTNNWIGPGLLGCRLVHV</sequence>
<dbReference type="STRING" id="1266660.A0A1G4JFG5"/>
<dbReference type="InterPro" id="IPR040815">
    <property type="entry name" value="Nas2_N"/>
</dbReference>
<evidence type="ECO:0000313" key="4">
    <source>
        <dbReference type="EMBL" id="SCU88963.1"/>
    </source>
</evidence>
<dbReference type="SUPFAM" id="SSF50156">
    <property type="entry name" value="PDZ domain-like"/>
    <property type="match status" value="1"/>
</dbReference>
<dbReference type="Gene3D" id="2.30.42.10">
    <property type="match status" value="1"/>
</dbReference>
<dbReference type="OrthoDB" id="72325at2759"/>
<evidence type="ECO:0000313" key="5">
    <source>
        <dbReference type="Proteomes" id="UP000190274"/>
    </source>
</evidence>
<dbReference type="InterPro" id="IPR036034">
    <property type="entry name" value="PDZ_sf"/>
</dbReference>
<proteinExistence type="predicted"/>
<keyword evidence="1" id="KW-0143">Chaperone</keyword>
<evidence type="ECO:0000256" key="2">
    <source>
        <dbReference type="ARBA" id="ARBA00068021"/>
    </source>
</evidence>
<dbReference type="Pfam" id="PF18265">
    <property type="entry name" value="Nas2_N"/>
    <property type="match status" value="1"/>
</dbReference>
<dbReference type="GO" id="GO:0005634">
    <property type="term" value="C:nucleus"/>
    <property type="evidence" value="ECO:0007669"/>
    <property type="project" value="EnsemblFungi"/>
</dbReference>
<evidence type="ECO:0000259" key="3">
    <source>
        <dbReference type="Pfam" id="PF18265"/>
    </source>
</evidence>
<dbReference type="PANTHER" id="PTHR12651">
    <property type="entry name" value="26S PROTEASOME NON-ATPASE REGULATORY SUBUNIT 9"/>
    <property type="match status" value="1"/>
</dbReference>
<dbReference type="GO" id="GO:0005829">
    <property type="term" value="C:cytosol"/>
    <property type="evidence" value="ECO:0007669"/>
    <property type="project" value="EnsemblFungi"/>
</dbReference>
<accession>A0A1G4JFG5</accession>
<dbReference type="FunFam" id="2.30.42.10:FF:000107">
    <property type="entry name" value="26S proteasome non-ATPase regulatory subunit 9"/>
    <property type="match status" value="1"/>
</dbReference>